<feature type="region of interest" description="Disordered" evidence="1">
    <location>
        <begin position="1"/>
        <end position="81"/>
    </location>
</feature>
<accession>A0A6A6ENA0</accession>
<proteinExistence type="predicted"/>
<feature type="compositionally biased region" description="Basic and acidic residues" evidence="1">
    <location>
        <begin position="117"/>
        <end position="127"/>
    </location>
</feature>
<protein>
    <submittedName>
        <fullName evidence="2">Uncharacterized protein</fullName>
    </submittedName>
</protein>
<dbReference type="Proteomes" id="UP000800200">
    <property type="component" value="Unassembled WGS sequence"/>
</dbReference>
<evidence type="ECO:0000256" key="1">
    <source>
        <dbReference type="SAM" id="MobiDB-lite"/>
    </source>
</evidence>
<organism evidence="2 3">
    <name type="scientific">Zopfia rhizophila CBS 207.26</name>
    <dbReference type="NCBI Taxonomy" id="1314779"/>
    <lineage>
        <taxon>Eukaryota</taxon>
        <taxon>Fungi</taxon>
        <taxon>Dikarya</taxon>
        <taxon>Ascomycota</taxon>
        <taxon>Pezizomycotina</taxon>
        <taxon>Dothideomycetes</taxon>
        <taxon>Dothideomycetes incertae sedis</taxon>
        <taxon>Zopfiaceae</taxon>
        <taxon>Zopfia</taxon>
    </lineage>
</organism>
<dbReference type="AlphaFoldDB" id="A0A6A6ENA0"/>
<sequence>MQNNVQKDITSASSVVAASREFEAQPAATFPPPPGNEAIPQQTQDLDIIHPSRSALIGQPNPRKCPGSESHPVPDPPEGKRICVSDEEAEWNIEEASTPRFKKKTKMAYPKTSAAVEEGKNEPAQKR</sequence>
<name>A0A6A6ENA0_9PEZI</name>
<dbReference type="EMBL" id="ML994615">
    <property type="protein sequence ID" value="KAF2192188.1"/>
    <property type="molecule type" value="Genomic_DNA"/>
</dbReference>
<keyword evidence="3" id="KW-1185">Reference proteome</keyword>
<evidence type="ECO:0000313" key="2">
    <source>
        <dbReference type="EMBL" id="KAF2192188.1"/>
    </source>
</evidence>
<reference evidence="2" key="1">
    <citation type="journal article" date="2020" name="Stud. Mycol.">
        <title>101 Dothideomycetes genomes: a test case for predicting lifestyles and emergence of pathogens.</title>
        <authorList>
            <person name="Haridas S."/>
            <person name="Albert R."/>
            <person name="Binder M."/>
            <person name="Bloem J."/>
            <person name="Labutti K."/>
            <person name="Salamov A."/>
            <person name="Andreopoulos B."/>
            <person name="Baker S."/>
            <person name="Barry K."/>
            <person name="Bills G."/>
            <person name="Bluhm B."/>
            <person name="Cannon C."/>
            <person name="Castanera R."/>
            <person name="Culley D."/>
            <person name="Daum C."/>
            <person name="Ezra D."/>
            <person name="Gonzalez J."/>
            <person name="Henrissat B."/>
            <person name="Kuo A."/>
            <person name="Liang C."/>
            <person name="Lipzen A."/>
            <person name="Lutzoni F."/>
            <person name="Magnuson J."/>
            <person name="Mondo S."/>
            <person name="Nolan M."/>
            <person name="Ohm R."/>
            <person name="Pangilinan J."/>
            <person name="Park H.-J."/>
            <person name="Ramirez L."/>
            <person name="Alfaro M."/>
            <person name="Sun H."/>
            <person name="Tritt A."/>
            <person name="Yoshinaga Y."/>
            <person name="Zwiers L.-H."/>
            <person name="Turgeon B."/>
            <person name="Goodwin S."/>
            <person name="Spatafora J."/>
            <person name="Crous P."/>
            <person name="Grigoriev I."/>
        </authorList>
    </citation>
    <scope>NUCLEOTIDE SEQUENCE</scope>
    <source>
        <strain evidence="2">CBS 207.26</strain>
    </source>
</reference>
<gene>
    <name evidence="2" type="ORF">K469DRAFT_306884</name>
</gene>
<evidence type="ECO:0000313" key="3">
    <source>
        <dbReference type="Proteomes" id="UP000800200"/>
    </source>
</evidence>
<feature type="region of interest" description="Disordered" evidence="1">
    <location>
        <begin position="97"/>
        <end position="127"/>
    </location>
</feature>
<feature type="compositionally biased region" description="Polar residues" evidence="1">
    <location>
        <begin position="1"/>
        <end position="16"/>
    </location>
</feature>